<protein>
    <submittedName>
        <fullName evidence="1">Uncharacterized protein</fullName>
    </submittedName>
</protein>
<dbReference type="AlphaFoldDB" id="A0A7C2ZNV1"/>
<proteinExistence type="predicted"/>
<sequence>MPKSINSIEIEKALTILDDASLLLRGLAIDQKYIQLPLINTRFYAVVHEVILPVLIRTHEASIPKAFLAPLASIYIHEQKIYAFLRASLFGDAPNIYYNTYRLPVIDLTADEKLLVLAAISIAYKIFLTPSERSILRIIPNNLKLYIETALRFFERTSNKLGSQLQPRQNNNSLSMVELVLWVNEFREGDIVEVSYIKGVSMRIFRIVYHDYEVDVRSMKISSKTCQ</sequence>
<reference evidence="1" key="1">
    <citation type="journal article" date="2020" name="mSystems">
        <title>Genome- and Community-Level Interaction Insights into Carbon Utilization and Element Cycling Functions of Hydrothermarchaeota in Hydrothermal Sediment.</title>
        <authorList>
            <person name="Zhou Z."/>
            <person name="Liu Y."/>
            <person name="Xu W."/>
            <person name="Pan J."/>
            <person name="Luo Z.H."/>
            <person name="Li M."/>
        </authorList>
    </citation>
    <scope>NUCLEOTIDE SEQUENCE [LARGE SCALE GENOMIC DNA]</scope>
    <source>
        <strain evidence="1">SpSt-16</strain>
    </source>
</reference>
<dbReference type="EMBL" id="DSGT01000003">
    <property type="protein sequence ID" value="HEW52838.1"/>
    <property type="molecule type" value="Genomic_DNA"/>
</dbReference>
<organism evidence="1">
    <name type="scientific">Ignisphaera aggregans</name>
    <dbReference type="NCBI Taxonomy" id="334771"/>
    <lineage>
        <taxon>Archaea</taxon>
        <taxon>Thermoproteota</taxon>
        <taxon>Thermoprotei</taxon>
        <taxon>Desulfurococcales</taxon>
        <taxon>Desulfurococcaceae</taxon>
        <taxon>Ignisphaera</taxon>
    </lineage>
</organism>
<gene>
    <name evidence="1" type="ORF">ENO77_01510</name>
</gene>
<accession>A0A7C2ZNV1</accession>
<evidence type="ECO:0000313" key="1">
    <source>
        <dbReference type="EMBL" id="HEW52838.1"/>
    </source>
</evidence>
<comment type="caution">
    <text evidence="1">The sequence shown here is derived from an EMBL/GenBank/DDBJ whole genome shotgun (WGS) entry which is preliminary data.</text>
</comment>
<name>A0A7C2ZNV1_9CREN</name>